<feature type="transmembrane region" description="Helical" evidence="2">
    <location>
        <begin position="246"/>
        <end position="279"/>
    </location>
</feature>
<feature type="transmembrane region" description="Helical" evidence="2">
    <location>
        <begin position="135"/>
        <end position="161"/>
    </location>
</feature>
<dbReference type="EMBL" id="LOPU01000029">
    <property type="protein sequence ID" value="KTG09508.1"/>
    <property type="molecule type" value="Genomic_DNA"/>
</dbReference>
<dbReference type="STRING" id="1514971.AUR64_17215"/>
<protein>
    <submittedName>
        <fullName evidence="3">Uncharacterized protein</fullName>
    </submittedName>
</protein>
<feature type="transmembrane region" description="Helical" evidence="2">
    <location>
        <begin position="28"/>
        <end position="45"/>
    </location>
</feature>
<feature type="compositionally biased region" description="Low complexity" evidence="1">
    <location>
        <begin position="412"/>
        <end position="428"/>
    </location>
</feature>
<dbReference type="InterPro" id="IPR055966">
    <property type="entry name" value="DUF7544"/>
</dbReference>
<dbReference type="OrthoDB" id="137652at2157"/>
<keyword evidence="2" id="KW-0812">Transmembrane</keyword>
<dbReference type="Proteomes" id="UP000054387">
    <property type="component" value="Unassembled WGS sequence"/>
</dbReference>
<feature type="compositionally biased region" description="Pro residues" evidence="1">
    <location>
        <begin position="59"/>
        <end position="70"/>
    </location>
</feature>
<reference evidence="3 4" key="1">
    <citation type="submission" date="2015-12" db="EMBL/GenBank/DDBJ databases">
        <title>Haloprofundus marisrubri gen. nov., sp. nov., an extremely halophilic archaeon isolated from the Discovery deep brine-seawater interface in the Red Sea.</title>
        <authorList>
            <person name="Zhang G."/>
            <person name="Stingl U."/>
            <person name="Rashid M."/>
        </authorList>
    </citation>
    <scope>NUCLEOTIDE SEQUENCE [LARGE SCALE GENOMIC DNA]</scope>
    <source>
        <strain evidence="3 4">SB9</strain>
    </source>
</reference>
<feature type="compositionally biased region" description="Basic and acidic residues" evidence="1">
    <location>
        <begin position="391"/>
        <end position="411"/>
    </location>
</feature>
<feature type="region of interest" description="Disordered" evidence="1">
    <location>
        <begin position="338"/>
        <end position="452"/>
    </location>
</feature>
<keyword evidence="4" id="KW-1185">Reference proteome</keyword>
<feature type="compositionally biased region" description="Basic and acidic residues" evidence="1">
    <location>
        <begin position="429"/>
        <end position="438"/>
    </location>
</feature>
<proteinExistence type="predicted"/>
<dbReference type="AlphaFoldDB" id="A0A0W1R926"/>
<feature type="transmembrane region" description="Helical" evidence="2">
    <location>
        <begin position="181"/>
        <end position="204"/>
    </location>
</feature>
<evidence type="ECO:0000313" key="4">
    <source>
        <dbReference type="Proteomes" id="UP000054387"/>
    </source>
</evidence>
<feature type="region of interest" description="Disordered" evidence="1">
    <location>
        <begin position="49"/>
        <end position="70"/>
    </location>
</feature>
<keyword evidence="2" id="KW-0472">Membrane</keyword>
<comment type="caution">
    <text evidence="3">The sequence shown here is derived from an EMBL/GenBank/DDBJ whole genome shotgun (WGS) entry which is preliminary data.</text>
</comment>
<feature type="compositionally biased region" description="Acidic residues" evidence="1">
    <location>
        <begin position="341"/>
        <end position="362"/>
    </location>
</feature>
<accession>A0A0W1R926</accession>
<dbReference type="Pfam" id="PF24400">
    <property type="entry name" value="DUF7544"/>
    <property type="match status" value="1"/>
</dbReference>
<feature type="transmembrane region" description="Helical" evidence="2">
    <location>
        <begin position="80"/>
        <end position="101"/>
    </location>
</feature>
<evidence type="ECO:0000256" key="1">
    <source>
        <dbReference type="SAM" id="MobiDB-lite"/>
    </source>
</evidence>
<gene>
    <name evidence="3" type="ORF">AUR64_17215</name>
</gene>
<sequence length="452" mass="48159">MPWYAIDAIDDAIDSTRRFLFPFSLGRWLRLAVIVFFLGALSTGGSPPTFGGGGDVPTQPQPTPSPSPAPDIDPGTAGQLFLLIAGLVVFIIALSLLFGLIGDVMRFVFLDALRTDDVRIRTPFRRRFGKGARLFLFKFILTLAVNIPIFAGIALFILAFAAPDALSGFGIDPGLVTGLGAIGLFAAIAVLAIVSIVLGLIVGLTNTFVTAVMLVDDTGVVEGWRRFWPTLRGEWKQYLVYLIMRAILGIGVGIVTGIVVAIPALVIGLITVVIVIAIGSVFGAMLSPATVILGGLTFLVAFLAFLLVALPVGIVAQTYFRMYELMVLGRSNPRFALISIPDDEDDDDENGDAGTDGDDGNDGPDGGFGTSDELGDDNRFGTDTDTDEFGTTDRVRDDDGTDSDDRFDSRSDAGSWQSTTDDTSSTGDSRVDDDGTGRDDDESGFRFGPDKR</sequence>
<feature type="transmembrane region" description="Helical" evidence="2">
    <location>
        <begin position="291"/>
        <end position="316"/>
    </location>
</feature>
<evidence type="ECO:0000313" key="3">
    <source>
        <dbReference type="EMBL" id="KTG09508.1"/>
    </source>
</evidence>
<evidence type="ECO:0000256" key="2">
    <source>
        <dbReference type="SAM" id="Phobius"/>
    </source>
</evidence>
<name>A0A0W1R926_9EURY</name>
<organism evidence="3 4">
    <name type="scientific">Haloprofundus marisrubri</name>
    <dbReference type="NCBI Taxonomy" id="1514971"/>
    <lineage>
        <taxon>Archaea</taxon>
        <taxon>Methanobacteriati</taxon>
        <taxon>Methanobacteriota</taxon>
        <taxon>Stenosarchaea group</taxon>
        <taxon>Halobacteria</taxon>
        <taxon>Halobacteriales</taxon>
        <taxon>Haloferacaceae</taxon>
        <taxon>Haloprofundus</taxon>
    </lineage>
</organism>
<dbReference type="RefSeq" id="WP_058582660.1">
    <property type="nucleotide sequence ID" value="NZ_LOPU01000029.1"/>
</dbReference>
<keyword evidence="2" id="KW-1133">Transmembrane helix</keyword>